<proteinExistence type="predicted"/>
<gene>
    <name evidence="2" type="ORF">EEDITHA_LOCUS13259</name>
</gene>
<dbReference type="Proteomes" id="UP001153954">
    <property type="component" value="Unassembled WGS sequence"/>
</dbReference>
<evidence type="ECO:0000313" key="2">
    <source>
        <dbReference type="EMBL" id="CAH2098109.1"/>
    </source>
</evidence>
<feature type="domain" description="Reverse transcriptase" evidence="1">
    <location>
        <begin position="323"/>
        <end position="599"/>
    </location>
</feature>
<comment type="caution">
    <text evidence="2">The sequence shown here is derived from an EMBL/GenBank/DDBJ whole genome shotgun (WGS) entry which is preliminary data.</text>
</comment>
<organism evidence="2 3">
    <name type="scientific">Euphydryas editha</name>
    <name type="common">Edith's checkerspot</name>
    <dbReference type="NCBI Taxonomy" id="104508"/>
    <lineage>
        <taxon>Eukaryota</taxon>
        <taxon>Metazoa</taxon>
        <taxon>Ecdysozoa</taxon>
        <taxon>Arthropoda</taxon>
        <taxon>Hexapoda</taxon>
        <taxon>Insecta</taxon>
        <taxon>Pterygota</taxon>
        <taxon>Neoptera</taxon>
        <taxon>Endopterygota</taxon>
        <taxon>Lepidoptera</taxon>
        <taxon>Glossata</taxon>
        <taxon>Ditrysia</taxon>
        <taxon>Papilionoidea</taxon>
        <taxon>Nymphalidae</taxon>
        <taxon>Nymphalinae</taxon>
        <taxon>Euphydryas</taxon>
    </lineage>
</organism>
<dbReference type="PANTHER" id="PTHR33332">
    <property type="entry name" value="REVERSE TRANSCRIPTASE DOMAIN-CONTAINING PROTEIN"/>
    <property type="match status" value="1"/>
</dbReference>
<dbReference type="SUPFAM" id="SSF56672">
    <property type="entry name" value="DNA/RNA polymerases"/>
    <property type="match status" value="1"/>
</dbReference>
<keyword evidence="3" id="KW-1185">Reference proteome</keyword>
<dbReference type="InterPro" id="IPR043502">
    <property type="entry name" value="DNA/RNA_pol_sf"/>
</dbReference>
<evidence type="ECO:0000259" key="1">
    <source>
        <dbReference type="PROSITE" id="PS50878"/>
    </source>
</evidence>
<dbReference type="CDD" id="cd01650">
    <property type="entry name" value="RT_nLTR_like"/>
    <property type="match status" value="1"/>
</dbReference>
<evidence type="ECO:0000313" key="3">
    <source>
        <dbReference type="Proteomes" id="UP001153954"/>
    </source>
</evidence>
<name>A0AAU9UKB0_EUPED</name>
<dbReference type="PROSITE" id="PS50878">
    <property type="entry name" value="RT_POL"/>
    <property type="match status" value="1"/>
</dbReference>
<dbReference type="GO" id="GO:0071897">
    <property type="term" value="P:DNA biosynthetic process"/>
    <property type="evidence" value="ECO:0007669"/>
    <property type="project" value="UniProtKB-ARBA"/>
</dbReference>
<reference evidence="2" key="1">
    <citation type="submission" date="2022-03" db="EMBL/GenBank/DDBJ databases">
        <authorList>
            <person name="Tunstrom K."/>
        </authorList>
    </citation>
    <scope>NUCLEOTIDE SEQUENCE</scope>
</reference>
<dbReference type="EMBL" id="CAKOGL010000019">
    <property type="protein sequence ID" value="CAH2098109.1"/>
    <property type="molecule type" value="Genomic_DNA"/>
</dbReference>
<dbReference type="Pfam" id="PF00078">
    <property type="entry name" value="RVT_1"/>
    <property type="match status" value="1"/>
</dbReference>
<protein>
    <recommendedName>
        <fullName evidence="1">Reverse transcriptase domain-containing protein</fullName>
    </recommendedName>
</protein>
<accession>A0AAU9UKB0</accession>
<sequence length="800" mass="91006">MGDFNTCLLKNDSRAKRLTNIISSSNLTLLPSNATHFFPNCSPSKLDLMLVSSSELVDTHGQYPAEAFSYHDLVYLSYRMRPPKAKPTITMRRSFKNFDNDSFLEDLNNIDWGTIQSAPNMDDKLNVFNSLLTELFDKHAPLRPVKLKHLPAPWLTQDIKSLMLKRNAAKSKFKLIPSENNHNKYKKLRNLCSRACRDAQSNFIDNSIKNNSPARIWRFLESLGIGRQRSNLSSSIDLDALNNHFAKVKSLDNRVKLDTLKHIRAAPLKVNTPFELQPVTSEDVRKHILSIKSDASGSDGINRKLVLLVLDHIIPVLTYIFNFSLSSNTFPNARQHAHVIPKPKINNPSLFSHYRPISILPFRSKVLERIVFTQLNVFLLKNRILSPYQSGFRTGHSTVTALVKVCDDIRFNMDNKLLTIAVLLDFSNAFNSVDHDILLALLRSIGLSANTISRFSSYLRNRQQRIVANDTLSSYVHLSSGVPQGGVLSPLLFSIFIDSFPPLLSSYHLYADDLQLYVSTPANDIAGAINKINVDLSCISNWCKSYGLCLNAAKSQVTIIGSPGQICKVDFKTLPPITLNSSILNVTTCVKTTNLGLLIDNSLSWSPQITEISRKLFASIGSLKRWKNLLPLKVKISLAHALLLPILDYADSCFTDLTEEKLDKLERLQNMCIRFIFGLRKFDHVSSFRARLRWLPIRYRRNLHTLVLLYSILYNPYSPSYLKERFCFLGTDTSSHLELRSRSDNRLKLPTCHTRYFSNSFTVKAVNLWNSLPFAIRHSESIAIFKCRLFKYYLARVEEQ</sequence>
<dbReference type="InterPro" id="IPR000477">
    <property type="entry name" value="RT_dom"/>
</dbReference>
<dbReference type="AlphaFoldDB" id="A0AAU9UKB0"/>